<reference evidence="2" key="1">
    <citation type="journal article" date="2023" name="G3 (Bethesda)">
        <title>Whole genome assembly and annotation of the endangered Caribbean coral Acropora cervicornis.</title>
        <authorList>
            <person name="Selwyn J.D."/>
            <person name="Vollmer S.V."/>
        </authorList>
    </citation>
    <scope>NUCLEOTIDE SEQUENCE</scope>
    <source>
        <strain evidence="2">K2</strain>
    </source>
</reference>
<proteinExistence type="predicted"/>
<organism evidence="2 3">
    <name type="scientific">Acropora cervicornis</name>
    <name type="common">Staghorn coral</name>
    <dbReference type="NCBI Taxonomy" id="6130"/>
    <lineage>
        <taxon>Eukaryota</taxon>
        <taxon>Metazoa</taxon>
        <taxon>Cnidaria</taxon>
        <taxon>Anthozoa</taxon>
        <taxon>Hexacorallia</taxon>
        <taxon>Scleractinia</taxon>
        <taxon>Astrocoeniina</taxon>
        <taxon>Acroporidae</taxon>
        <taxon>Acropora</taxon>
    </lineage>
</organism>
<protein>
    <submittedName>
        <fullName evidence="2">Uncharacterized protein</fullName>
    </submittedName>
</protein>
<accession>A0AAD9Q8F7</accession>
<dbReference type="Proteomes" id="UP001249851">
    <property type="component" value="Unassembled WGS sequence"/>
</dbReference>
<name>A0AAD9Q8F7_ACRCE</name>
<comment type="caution">
    <text evidence="2">The sequence shown here is derived from an EMBL/GenBank/DDBJ whole genome shotgun (WGS) entry which is preliminary data.</text>
</comment>
<evidence type="ECO:0000256" key="1">
    <source>
        <dbReference type="SAM" id="Coils"/>
    </source>
</evidence>
<dbReference type="EMBL" id="JARQWQ010000057">
    <property type="protein sequence ID" value="KAK2556311.1"/>
    <property type="molecule type" value="Genomic_DNA"/>
</dbReference>
<gene>
    <name evidence="2" type="ORF">P5673_021965</name>
</gene>
<feature type="coiled-coil region" evidence="1">
    <location>
        <begin position="17"/>
        <end position="61"/>
    </location>
</feature>
<evidence type="ECO:0000313" key="3">
    <source>
        <dbReference type="Proteomes" id="UP001249851"/>
    </source>
</evidence>
<evidence type="ECO:0000313" key="2">
    <source>
        <dbReference type="EMBL" id="KAK2556311.1"/>
    </source>
</evidence>
<keyword evidence="3" id="KW-1185">Reference proteome</keyword>
<sequence>MPQNRKAYIRFAIGLYVKEKKIQQQELAKEKASLSTEAKTLQQKIERLDNKKKGLEEVTRACPAKNTVPPQTLQCRCRETL</sequence>
<keyword evidence="1" id="KW-0175">Coiled coil</keyword>
<reference evidence="2" key="2">
    <citation type="journal article" date="2023" name="Science">
        <title>Genomic signatures of disease resistance in endangered staghorn corals.</title>
        <authorList>
            <person name="Vollmer S.V."/>
            <person name="Selwyn J.D."/>
            <person name="Despard B.A."/>
            <person name="Roesel C.L."/>
        </authorList>
    </citation>
    <scope>NUCLEOTIDE SEQUENCE</scope>
    <source>
        <strain evidence="2">K2</strain>
    </source>
</reference>
<dbReference type="AlphaFoldDB" id="A0AAD9Q8F7"/>